<dbReference type="PROSITE" id="PS00387">
    <property type="entry name" value="PPASE"/>
    <property type="match status" value="1"/>
</dbReference>
<dbReference type="PATRIC" id="fig|1604020.3.peg.2336"/>
<evidence type="ECO:0000256" key="4">
    <source>
        <dbReference type="ARBA" id="ARBA00022801"/>
    </source>
</evidence>
<dbReference type="EC" id="3.6.1.1" evidence="2"/>
<dbReference type="PANTHER" id="PTHR10286">
    <property type="entry name" value="INORGANIC PYROPHOSPHATASE"/>
    <property type="match status" value="1"/>
</dbReference>
<name>A0A0G2HJ50_9SYNE</name>
<keyword evidence="4" id="KW-0378">Hydrolase</keyword>
<evidence type="ECO:0000313" key="6">
    <source>
        <dbReference type="EMBL" id="KKZ10556.1"/>
    </source>
</evidence>
<dbReference type="GO" id="GO:0006796">
    <property type="term" value="P:phosphate-containing compound metabolic process"/>
    <property type="evidence" value="ECO:0007669"/>
    <property type="project" value="InterPro"/>
</dbReference>
<reference evidence="6 7" key="1">
    <citation type="submission" date="2015-01" db="EMBL/GenBank/DDBJ databases">
        <title>Lifestyle Evolution in Cyanobacterial Symbionts of Sponges.</title>
        <authorList>
            <person name="Burgsdorf I."/>
            <person name="Slaby B.M."/>
            <person name="Handley K.M."/>
            <person name="Haber M."/>
            <person name="Blom J."/>
            <person name="Marshall C.W."/>
            <person name="Gilbert J.A."/>
            <person name="Hentschel U."/>
            <person name="Steindler L."/>
        </authorList>
    </citation>
    <scope>NUCLEOTIDE SEQUENCE [LARGE SCALE GENOMIC DNA]</scope>
    <source>
        <strain evidence="6">SP3</strain>
    </source>
</reference>
<gene>
    <name evidence="6" type="ORF">TE42_09850</name>
</gene>
<dbReference type="InterPro" id="IPR036649">
    <property type="entry name" value="Pyrophosphatase_sf"/>
</dbReference>
<comment type="caution">
    <text evidence="6">The sequence shown here is derived from an EMBL/GenBank/DDBJ whole genome shotgun (WGS) entry which is preliminary data.</text>
</comment>
<evidence type="ECO:0000256" key="2">
    <source>
        <dbReference type="ARBA" id="ARBA00012146"/>
    </source>
</evidence>
<dbReference type="CDD" id="cd00412">
    <property type="entry name" value="pyrophosphatase"/>
    <property type="match status" value="1"/>
</dbReference>
<dbReference type="AlphaFoldDB" id="A0A0G2HJ50"/>
<dbReference type="InterPro" id="IPR008162">
    <property type="entry name" value="Pyrophosphatase"/>
</dbReference>
<dbReference type="Proteomes" id="UP000035067">
    <property type="component" value="Unassembled WGS sequence"/>
</dbReference>
<dbReference type="GO" id="GO:0000287">
    <property type="term" value="F:magnesium ion binding"/>
    <property type="evidence" value="ECO:0007669"/>
    <property type="project" value="InterPro"/>
</dbReference>
<dbReference type="GO" id="GO:0004427">
    <property type="term" value="F:inorganic diphosphate phosphatase activity"/>
    <property type="evidence" value="ECO:0007669"/>
    <property type="project" value="UniProtKB-EC"/>
</dbReference>
<dbReference type="Gene3D" id="3.90.80.10">
    <property type="entry name" value="Inorganic pyrophosphatase"/>
    <property type="match status" value="1"/>
</dbReference>
<dbReference type="EMBL" id="JXQG01000085">
    <property type="protein sequence ID" value="KKZ10556.1"/>
    <property type="molecule type" value="Genomic_DNA"/>
</dbReference>
<accession>A0A0G2HJ50</accession>
<protein>
    <recommendedName>
        <fullName evidence="2">inorganic diphosphatase</fullName>
        <ecNumber evidence="2">3.6.1.1</ecNumber>
    </recommendedName>
</protein>
<evidence type="ECO:0000313" key="7">
    <source>
        <dbReference type="Proteomes" id="UP000035067"/>
    </source>
</evidence>
<organism evidence="6 7">
    <name type="scientific">Candidatus Synechococcus spongiarum SP3</name>
    <dbReference type="NCBI Taxonomy" id="1604020"/>
    <lineage>
        <taxon>Bacteria</taxon>
        <taxon>Bacillati</taxon>
        <taxon>Cyanobacteriota</taxon>
        <taxon>Cyanophyceae</taxon>
        <taxon>Synechococcales</taxon>
        <taxon>Synechococcaceae</taxon>
        <taxon>Synechococcus</taxon>
    </lineage>
</organism>
<evidence type="ECO:0000256" key="5">
    <source>
        <dbReference type="ARBA" id="ARBA00022842"/>
    </source>
</evidence>
<keyword evidence="3" id="KW-0479">Metal-binding</keyword>
<evidence type="ECO:0000256" key="1">
    <source>
        <dbReference type="ARBA" id="ARBA00001946"/>
    </source>
</evidence>
<dbReference type="GO" id="GO:0005737">
    <property type="term" value="C:cytoplasm"/>
    <property type="evidence" value="ECO:0007669"/>
    <property type="project" value="InterPro"/>
</dbReference>
<evidence type="ECO:0000256" key="3">
    <source>
        <dbReference type="ARBA" id="ARBA00022723"/>
    </source>
</evidence>
<dbReference type="Pfam" id="PF00719">
    <property type="entry name" value="Pyrophosphatase"/>
    <property type="match status" value="1"/>
</dbReference>
<dbReference type="SUPFAM" id="SSF50324">
    <property type="entry name" value="Inorganic pyrophosphatase"/>
    <property type="match status" value="1"/>
</dbReference>
<sequence length="195" mass="21949">MANLDRAPSRTMPNLLHVLPAFADKGELRLNVIVELNATTINKYELITETGHLKLDRVGFSSLSYPFAYGCIPSTWDEDGDPLDVEIVGVTEPLIPGSVCEARIIGVMKFDDGGEVDDKVIAVLADDKRMDHIHSHQQLGDHWREETAYYWEHYKDLKKPGTCSVNGFFDTEEALKVIQACEQRYQETIAPQLVD</sequence>
<comment type="cofactor">
    <cofactor evidence="1">
        <name>Mg(2+)</name>
        <dbReference type="ChEBI" id="CHEBI:18420"/>
    </cofactor>
</comment>
<proteinExistence type="predicted"/>
<keyword evidence="5" id="KW-0460">Magnesium</keyword>